<comment type="subcellular location">
    <subcellularLocation>
        <location evidence="1">Periplasm</location>
    </subcellularLocation>
</comment>
<evidence type="ECO:0000259" key="7">
    <source>
        <dbReference type="Pfam" id="PF16822"/>
    </source>
</evidence>
<comment type="pathway">
    <text evidence="2">Glycan biosynthesis; alginate biosynthesis.</text>
</comment>
<evidence type="ECO:0000256" key="2">
    <source>
        <dbReference type="ARBA" id="ARBA00005182"/>
    </source>
</evidence>
<dbReference type="KEGG" id="sfu:Sfum_1130"/>
<dbReference type="GO" id="GO:0016740">
    <property type="term" value="F:transferase activity"/>
    <property type="evidence" value="ECO:0007669"/>
    <property type="project" value="UniProtKB-KW"/>
</dbReference>
<dbReference type="GO" id="GO:0042597">
    <property type="term" value="C:periplasmic space"/>
    <property type="evidence" value="ECO:0007669"/>
    <property type="project" value="UniProtKB-SubCell"/>
</dbReference>
<gene>
    <name evidence="8" type="ordered locus">Sfum_1130</name>
</gene>
<evidence type="ECO:0000256" key="1">
    <source>
        <dbReference type="ARBA" id="ARBA00004418"/>
    </source>
</evidence>
<feature type="domain" description="AlgX/AlgJ SGNH hydrolase-like" evidence="7">
    <location>
        <begin position="94"/>
        <end position="285"/>
    </location>
</feature>
<evidence type="ECO:0000256" key="3">
    <source>
        <dbReference type="ARBA" id="ARBA00022679"/>
    </source>
</evidence>
<dbReference type="InParanoid" id="A0LHC1"/>
<dbReference type="STRING" id="335543.Sfum_1130"/>
<reference evidence="8 9" key="1">
    <citation type="submission" date="2006-10" db="EMBL/GenBank/DDBJ databases">
        <title>Complete sequence of Syntrophobacter fumaroxidans MPOB.</title>
        <authorList>
            <consortium name="US DOE Joint Genome Institute"/>
            <person name="Copeland A."/>
            <person name="Lucas S."/>
            <person name="Lapidus A."/>
            <person name="Barry K."/>
            <person name="Detter J.C."/>
            <person name="Glavina del Rio T."/>
            <person name="Hammon N."/>
            <person name="Israni S."/>
            <person name="Pitluck S."/>
            <person name="Goltsman E.G."/>
            <person name="Martinez M."/>
            <person name="Schmutz J."/>
            <person name="Larimer F."/>
            <person name="Land M."/>
            <person name="Hauser L."/>
            <person name="Kyrpides N."/>
            <person name="Kim E."/>
            <person name="Boone D.R."/>
            <person name="Brockman F."/>
            <person name="Culley D."/>
            <person name="Ferry J."/>
            <person name="Gunsalus R."/>
            <person name="McInerney M.J."/>
            <person name="Morrison M."/>
            <person name="Plugge C."/>
            <person name="Rohlin L."/>
            <person name="Scholten J."/>
            <person name="Sieber J."/>
            <person name="Stams A.J.M."/>
            <person name="Worm P."/>
            <person name="Henstra A.M."/>
            <person name="Richardson P."/>
        </authorList>
    </citation>
    <scope>NUCLEOTIDE SEQUENCE [LARGE SCALE GENOMIC DNA]</scope>
    <source>
        <strain evidence="9">DSM 10017 / MPOB</strain>
    </source>
</reference>
<dbReference type="eggNOG" id="COG0457">
    <property type="taxonomic scope" value="Bacteria"/>
</dbReference>
<accession>A0LHC1</accession>
<sequence length="361" mass="42071" precursor="true">MVRTPTKILLVCLLILMWFPMAEMNLCIFKEYEYSENRELAKEPELKAELSALRRFPKDCESFIGDHLGFRCSLIRLNNILRVNLLGVSPVPSVVMGRDSWLFYRSEVFPDGFTFNDHCGLIPLSETELDALRERIEWNHELFSRNGIFYIVVIVPNKNTIYGEFLPESIVRNGNPTRLEQFSEYMRNHSRVKVMDLRRALLNAKKLHPIYYKTDSHWNDFGAYTGYREIIEELSRVFPGVRPISIENEKVSVRRTSPGGDLAQMLLMDDLIDEDLSTAFEIQPDTGGRKLAKLFFRHDSFGDGLYRYFYPHFQKVVGAAPFVPFNYDRILAERPEVVLHVFAERYITLALHDDFFYEGAP</sequence>
<dbReference type="Pfam" id="PF16822">
    <property type="entry name" value="ALGX"/>
    <property type="match status" value="1"/>
</dbReference>
<dbReference type="AlphaFoldDB" id="A0LHC1"/>
<proteinExistence type="predicted"/>
<dbReference type="InterPro" id="IPR031811">
    <property type="entry name" value="ALGX/ALGJ_SGNH-like"/>
</dbReference>
<dbReference type="EMBL" id="CP000478">
    <property type="protein sequence ID" value="ABK16823.1"/>
    <property type="molecule type" value="Genomic_DNA"/>
</dbReference>
<evidence type="ECO:0000313" key="9">
    <source>
        <dbReference type="Proteomes" id="UP000001784"/>
    </source>
</evidence>
<dbReference type="UniPathway" id="UPA00286"/>
<evidence type="ECO:0000256" key="6">
    <source>
        <dbReference type="ARBA" id="ARBA00022841"/>
    </source>
</evidence>
<dbReference type="GO" id="GO:0042121">
    <property type="term" value="P:alginic acid biosynthetic process"/>
    <property type="evidence" value="ECO:0007669"/>
    <property type="project" value="UniProtKB-UniPathway"/>
</dbReference>
<evidence type="ECO:0000313" key="8">
    <source>
        <dbReference type="EMBL" id="ABK16823.1"/>
    </source>
</evidence>
<protein>
    <submittedName>
        <fullName evidence="8">Alginate O-acetyltransferase AlgJ</fullName>
    </submittedName>
</protein>
<keyword evidence="6" id="KW-0016">Alginate biosynthesis</keyword>
<keyword evidence="9" id="KW-1185">Reference proteome</keyword>
<keyword evidence="3 8" id="KW-0808">Transferase</keyword>
<dbReference type="HOGENOM" id="CLU_045959_1_0_7"/>
<dbReference type="OrthoDB" id="175771at2"/>
<dbReference type="Proteomes" id="UP000001784">
    <property type="component" value="Chromosome"/>
</dbReference>
<evidence type="ECO:0000256" key="5">
    <source>
        <dbReference type="ARBA" id="ARBA00022764"/>
    </source>
</evidence>
<dbReference type="RefSeq" id="WP_011697994.1">
    <property type="nucleotide sequence ID" value="NC_008554.1"/>
</dbReference>
<evidence type="ECO:0000256" key="4">
    <source>
        <dbReference type="ARBA" id="ARBA00022729"/>
    </source>
</evidence>
<organism evidence="8 9">
    <name type="scientific">Syntrophobacter fumaroxidans (strain DSM 10017 / MPOB)</name>
    <dbReference type="NCBI Taxonomy" id="335543"/>
    <lineage>
        <taxon>Bacteria</taxon>
        <taxon>Pseudomonadati</taxon>
        <taxon>Thermodesulfobacteriota</taxon>
        <taxon>Syntrophobacteria</taxon>
        <taxon>Syntrophobacterales</taxon>
        <taxon>Syntrophobacteraceae</taxon>
        <taxon>Syntrophobacter</taxon>
    </lineage>
</organism>
<keyword evidence="4" id="KW-0732">Signal</keyword>
<keyword evidence="5" id="KW-0574">Periplasm</keyword>
<name>A0LHC1_SYNFM</name>